<evidence type="ECO:0000313" key="14">
    <source>
        <dbReference type="EMBL" id="GFO58328.1"/>
    </source>
</evidence>
<protein>
    <recommendedName>
        <fullName evidence="3">DNA topoisomerase</fullName>
        <ecNumber evidence="3">5.6.2.1</ecNumber>
    </recommendedName>
    <alternativeName>
        <fullName evidence="10">Omega-protein</fullName>
    </alternativeName>
    <alternativeName>
        <fullName evidence="9">Relaxing enzyme</fullName>
    </alternativeName>
    <alternativeName>
        <fullName evidence="7">Swivelase</fullName>
    </alternativeName>
    <alternativeName>
        <fullName evidence="8">Untwisting enzyme</fullName>
    </alternativeName>
</protein>
<dbReference type="EMBL" id="BLXX01000001">
    <property type="protein sequence ID" value="GFO58328.1"/>
    <property type="molecule type" value="Genomic_DNA"/>
</dbReference>
<dbReference type="PROSITE" id="PS52039">
    <property type="entry name" value="TOPO_IA_2"/>
    <property type="match status" value="1"/>
</dbReference>
<dbReference type="Gene3D" id="3.40.50.140">
    <property type="match status" value="1"/>
</dbReference>
<dbReference type="GO" id="GO:0006265">
    <property type="term" value="P:DNA topological change"/>
    <property type="evidence" value="ECO:0007669"/>
    <property type="project" value="InterPro"/>
</dbReference>
<keyword evidence="6" id="KW-0413">Isomerase</keyword>
<evidence type="ECO:0000256" key="1">
    <source>
        <dbReference type="ARBA" id="ARBA00000213"/>
    </source>
</evidence>
<evidence type="ECO:0000256" key="11">
    <source>
        <dbReference type="SAM" id="MobiDB-lite"/>
    </source>
</evidence>
<feature type="region of interest" description="Disordered" evidence="11">
    <location>
        <begin position="594"/>
        <end position="626"/>
    </location>
</feature>
<dbReference type="Pfam" id="PF01131">
    <property type="entry name" value="Topoisom_bac"/>
    <property type="match status" value="1"/>
</dbReference>
<dbReference type="GO" id="GO:0003677">
    <property type="term" value="F:DNA binding"/>
    <property type="evidence" value="ECO:0007669"/>
    <property type="project" value="UniProtKB-KW"/>
</dbReference>
<gene>
    <name evidence="14" type="ORF">GMST_06530</name>
</gene>
<keyword evidence="5" id="KW-0238">DNA-binding</keyword>
<evidence type="ECO:0000259" key="13">
    <source>
        <dbReference type="PROSITE" id="PS52039"/>
    </source>
</evidence>
<dbReference type="InterPro" id="IPR006171">
    <property type="entry name" value="TOPRIM_dom"/>
</dbReference>
<evidence type="ECO:0000256" key="5">
    <source>
        <dbReference type="ARBA" id="ARBA00023125"/>
    </source>
</evidence>
<name>A0A6V8MEA5_9BACT</name>
<dbReference type="PANTHER" id="PTHR42785:SF1">
    <property type="entry name" value="DNA TOPOISOMERASE"/>
    <property type="match status" value="1"/>
</dbReference>
<comment type="catalytic activity">
    <reaction evidence="1">
        <text>ATP-independent breakage of single-stranded DNA, followed by passage and rejoining.</text>
        <dbReference type="EC" id="5.6.2.1"/>
    </reaction>
</comment>
<sequence>MLIIVESPTKARKIQSILKSKTMSTVGHFKDLPESSLGVDLSSYQPNFVYHDRKKDLPRELRKAAQGETVMLAGDPDREGYAISNHVFEEVHEVAKACLRLEIFEVTEKGLKEALARAVPFEKTNAGLYHAFLGRRVGDRLVGYLLSPQASRDLRGKFSVGRVQSPAVRLVVDREREIRAFVPAPYWVLSILLDKEGTRFSARHLRGKFEVQEEAQAIVEAIKGERFALAEKVQRRETRQSPKPPFTTVDLQAAAAARLKLPPEQTMRLAQALFEQGLITYHRTDSVRMADEFIAELRSFLTGTLGARYLPEKPNRFASKNSQAEAHEGIRPTHMHSLSEIATLISREGLTPEHARLYDLIFRRAVASQMAQAVYDATTLVFDVAGEKFKANGRVLKFDGFLKVYSDSEEEKEPRGEEDPLQALPEVAVGELVPKLGETLDEKKTKPPGRFTFGSLVKELERLEIGRPSTYASITKNITDRGYVREEKGKVVPLPPGETLVDYLREQHPWVIDYDLTRRMEGFLDLVVENKETWQRFCKGVHAKMGYAKPVERGEGGGPSEGQLRYARALAEKLKLELPESALKSGREISAWIDAAKNPAKPEPKKPAAGKTAARPARKTARGKKS</sequence>
<dbReference type="SMART" id="SM00493">
    <property type="entry name" value="TOPRIM"/>
    <property type="match status" value="1"/>
</dbReference>
<evidence type="ECO:0000256" key="8">
    <source>
        <dbReference type="ARBA" id="ARBA00031985"/>
    </source>
</evidence>
<dbReference type="PANTHER" id="PTHR42785">
    <property type="entry name" value="DNA TOPOISOMERASE, TYPE IA, CORE"/>
    <property type="match status" value="1"/>
</dbReference>
<evidence type="ECO:0000256" key="9">
    <source>
        <dbReference type="ARBA" id="ARBA00032235"/>
    </source>
</evidence>
<dbReference type="InterPro" id="IPR013497">
    <property type="entry name" value="Topo_IA_cen"/>
</dbReference>
<dbReference type="SMART" id="SM00436">
    <property type="entry name" value="TOP1Bc"/>
    <property type="match status" value="1"/>
</dbReference>
<dbReference type="InterPro" id="IPR023405">
    <property type="entry name" value="Topo_IA_core_domain"/>
</dbReference>
<dbReference type="PRINTS" id="PR00417">
    <property type="entry name" value="PRTPISMRASEI"/>
</dbReference>
<keyword evidence="4" id="KW-0799">Topoisomerase</keyword>
<reference evidence="15" key="1">
    <citation type="submission" date="2020-06" db="EMBL/GenBank/DDBJ databases">
        <title>Draft genomic sequence of Geomonas sp. Red330.</title>
        <authorList>
            <person name="Itoh H."/>
            <person name="Zhenxing X."/>
            <person name="Ushijima N."/>
            <person name="Masuda Y."/>
            <person name="Shiratori Y."/>
            <person name="Senoo K."/>
        </authorList>
    </citation>
    <scope>NUCLEOTIDE SEQUENCE [LARGE SCALE GENOMIC DNA]</scope>
    <source>
        <strain evidence="15">Red330</strain>
    </source>
</reference>
<dbReference type="GO" id="GO:0003917">
    <property type="term" value="F:DNA topoisomerase type I (single strand cut, ATP-independent) activity"/>
    <property type="evidence" value="ECO:0007669"/>
    <property type="project" value="UniProtKB-EC"/>
</dbReference>
<evidence type="ECO:0000256" key="6">
    <source>
        <dbReference type="ARBA" id="ARBA00023235"/>
    </source>
</evidence>
<dbReference type="CDD" id="cd00186">
    <property type="entry name" value="TOP1Ac"/>
    <property type="match status" value="1"/>
</dbReference>
<keyword evidence="15" id="KW-1185">Reference proteome</keyword>
<dbReference type="Gene3D" id="2.70.20.10">
    <property type="entry name" value="Topoisomerase I, domain 3"/>
    <property type="match status" value="1"/>
</dbReference>
<feature type="domain" description="Topo IA-type catalytic" evidence="13">
    <location>
        <begin position="125"/>
        <end position="549"/>
    </location>
</feature>
<evidence type="ECO:0000259" key="12">
    <source>
        <dbReference type="PROSITE" id="PS50880"/>
    </source>
</evidence>
<evidence type="ECO:0000313" key="15">
    <source>
        <dbReference type="Proteomes" id="UP000556026"/>
    </source>
</evidence>
<organism evidence="14 15">
    <name type="scientific">Geomonas silvestris</name>
    <dbReference type="NCBI Taxonomy" id="2740184"/>
    <lineage>
        <taxon>Bacteria</taxon>
        <taxon>Pseudomonadati</taxon>
        <taxon>Thermodesulfobacteriota</taxon>
        <taxon>Desulfuromonadia</taxon>
        <taxon>Geobacterales</taxon>
        <taxon>Geobacteraceae</taxon>
        <taxon>Geomonas</taxon>
    </lineage>
</organism>
<dbReference type="InterPro" id="IPR013825">
    <property type="entry name" value="Topo_IA_cen_sub2"/>
</dbReference>
<dbReference type="InterPro" id="IPR003601">
    <property type="entry name" value="Topo_IA_2"/>
</dbReference>
<dbReference type="Proteomes" id="UP000556026">
    <property type="component" value="Unassembled WGS sequence"/>
</dbReference>
<evidence type="ECO:0000256" key="7">
    <source>
        <dbReference type="ARBA" id="ARBA00030003"/>
    </source>
</evidence>
<dbReference type="SUPFAM" id="SSF56712">
    <property type="entry name" value="Prokaryotic type I DNA topoisomerase"/>
    <property type="match status" value="1"/>
</dbReference>
<evidence type="ECO:0000256" key="2">
    <source>
        <dbReference type="ARBA" id="ARBA00009446"/>
    </source>
</evidence>
<dbReference type="InterPro" id="IPR013824">
    <property type="entry name" value="Topo_IA_cen_sub1"/>
</dbReference>
<dbReference type="AlphaFoldDB" id="A0A6V8MEA5"/>
<evidence type="ECO:0000256" key="4">
    <source>
        <dbReference type="ARBA" id="ARBA00023029"/>
    </source>
</evidence>
<dbReference type="InterPro" id="IPR013826">
    <property type="entry name" value="Topo_IA_cen_sub3"/>
</dbReference>
<dbReference type="Gene3D" id="1.10.460.10">
    <property type="entry name" value="Topoisomerase I, domain 2"/>
    <property type="match status" value="1"/>
</dbReference>
<dbReference type="InterPro" id="IPR000380">
    <property type="entry name" value="Topo_IA"/>
</dbReference>
<evidence type="ECO:0000256" key="3">
    <source>
        <dbReference type="ARBA" id="ARBA00012891"/>
    </source>
</evidence>
<accession>A0A6V8MEA5</accession>
<proteinExistence type="inferred from homology"/>
<dbReference type="SMART" id="SM00437">
    <property type="entry name" value="TOP1Ac"/>
    <property type="match status" value="1"/>
</dbReference>
<dbReference type="RefSeq" id="WP_183353171.1">
    <property type="nucleotide sequence ID" value="NZ_BLXX01000001.1"/>
</dbReference>
<dbReference type="EC" id="5.6.2.1" evidence="3"/>
<evidence type="ECO:0000256" key="10">
    <source>
        <dbReference type="ARBA" id="ARBA00032877"/>
    </source>
</evidence>
<feature type="domain" description="Toprim" evidence="12">
    <location>
        <begin position="1"/>
        <end position="106"/>
    </location>
</feature>
<feature type="compositionally biased region" description="Basic residues" evidence="11">
    <location>
        <begin position="616"/>
        <end position="626"/>
    </location>
</feature>
<dbReference type="Gene3D" id="1.10.290.10">
    <property type="entry name" value="Topoisomerase I, domain 4"/>
    <property type="match status" value="1"/>
</dbReference>
<dbReference type="PROSITE" id="PS50880">
    <property type="entry name" value="TOPRIM"/>
    <property type="match status" value="1"/>
</dbReference>
<dbReference type="Pfam" id="PF01751">
    <property type="entry name" value="Toprim"/>
    <property type="match status" value="1"/>
</dbReference>
<comment type="caution">
    <text evidence="14">The sequence shown here is derived from an EMBL/GenBank/DDBJ whole genome shotgun (WGS) entry which is preliminary data.</text>
</comment>
<dbReference type="InterPro" id="IPR003602">
    <property type="entry name" value="Topo_IA_DNA-bd_dom"/>
</dbReference>
<comment type="similarity">
    <text evidence="2">Belongs to the type IA topoisomerase family.</text>
</comment>